<dbReference type="GO" id="GO:0016853">
    <property type="term" value="F:isomerase activity"/>
    <property type="evidence" value="ECO:0007669"/>
    <property type="project" value="UniProtKB-KW"/>
</dbReference>
<accession>A0ABV5KIC5</accession>
<keyword evidence="3" id="KW-1185">Reference proteome</keyword>
<sequence>MGTHTNESEVEHIAKPLIGLQLYTVRDQTEKDFLGTIRKVAEMGYQAVEFAGYYNTPASEIKALVDELQLKAPSAHVGLNFGEPANMAADLAKQIKTAQMLGITYLIVPWAPLPETPTADDVKHLAGMLELAGKQAAQAGLQLGYHNHDFEFKLVDDKPIIDHLLSTVPAELLVAEFDLGWMHLAGFKISDYVKKYAGRVPLAHCKDFDKGRKDVVIGQGIVDLKSVLPIAEQAGIEYLFVEQEEFENASSLACAEAALDFFRSNGML</sequence>
<protein>
    <submittedName>
        <fullName evidence="2">Sugar phosphate isomerase/epimerase family protein</fullName>
    </submittedName>
</protein>
<dbReference type="PANTHER" id="PTHR12110:SF41">
    <property type="entry name" value="INOSOSE DEHYDRATASE"/>
    <property type="match status" value="1"/>
</dbReference>
<dbReference type="InterPro" id="IPR013022">
    <property type="entry name" value="Xyl_isomerase-like_TIM-brl"/>
</dbReference>
<dbReference type="PANTHER" id="PTHR12110">
    <property type="entry name" value="HYDROXYPYRUVATE ISOMERASE"/>
    <property type="match status" value="1"/>
</dbReference>
<keyword evidence="2" id="KW-0413">Isomerase</keyword>
<dbReference type="EMBL" id="JBHMDO010000008">
    <property type="protein sequence ID" value="MFB9324972.1"/>
    <property type="molecule type" value="Genomic_DNA"/>
</dbReference>
<evidence type="ECO:0000313" key="2">
    <source>
        <dbReference type="EMBL" id="MFB9324972.1"/>
    </source>
</evidence>
<gene>
    <name evidence="2" type="ORF">ACFFSY_03430</name>
</gene>
<evidence type="ECO:0000313" key="3">
    <source>
        <dbReference type="Proteomes" id="UP001589747"/>
    </source>
</evidence>
<dbReference type="RefSeq" id="WP_377489914.1">
    <property type="nucleotide sequence ID" value="NZ_JBHMDO010000008.1"/>
</dbReference>
<reference evidence="2 3" key="1">
    <citation type="submission" date="2024-09" db="EMBL/GenBank/DDBJ databases">
        <authorList>
            <person name="Sun Q."/>
            <person name="Mori K."/>
        </authorList>
    </citation>
    <scope>NUCLEOTIDE SEQUENCE [LARGE SCALE GENOMIC DNA]</scope>
    <source>
        <strain evidence="2 3">TISTR 2452</strain>
    </source>
</reference>
<dbReference type="Gene3D" id="3.20.20.150">
    <property type="entry name" value="Divalent-metal-dependent TIM barrel enzymes"/>
    <property type="match status" value="1"/>
</dbReference>
<proteinExistence type="predicted"/>
<organism evidence="2 3">
    <name type="scientific">Paenibacillus aurantiacus</name>
    <dbReference type="NCBI Taxonomy" id="1936118"/>
    <lineage>
        <taxon>Bacteria</taxon>
        <taxon>Bacillati</taxon>
        <taxon>Bacillota</taxon>
        <taxon>Bacilli</taxon>
        <taxon>Bacillales</taxon>
        <taxon>Paenibacillaceae</taxon>
        <taxon>Paenibacillus</taxon>
    </lineage>
</organism>
<dbReference type="InterPro" id="IPR050312">
    <property type="entry name" value="IolE/XylAMocC-like"/>
</dbReference>
<evidence type="ECO:0000259" key="1">
    <source>
        <dbReference type="Pfam" id="PF01261"/>
    </source>
</evidence>
<name>A0ABV5KIC5_9BACL</name>
<comment type="caution">
    <text evidence="2">The sequence shown here is derived from an EMBL/GenBank/DDBJ whole genome shotgun (WGS) entry which is preliminary data.</text>
</comment>
<dbReference type="Proteomes" id="UP001589747">
    <property type="component" value="Unassembled WGS sequence"/>
</dbReference>
<dbReference type="SUPFAM" id="SSF51658">
    <property type="entry name" value="Xylose isomerase-like"/>
    <property type="match status" value="1"/>
</dbReference>
<dbReference type="Pfam" id="PF01261">
    <property type="entry name" value="AP_endonuc_2"/>
    <property type="match status" value="1"/>
</dbReference>
<dbReference type="InterPro" id="IPR036237">
    <property type="entry name" value="Xyl_isomerase-like_sf"/>
</dbReference>
<feature type="domain" description="Xylose isomerase-like TIM barrel" evidence="1">
    <location>
        <begin position="37"/>
        <end position="263"/>
    </location>
</feature>